<evidence type="ECO:0000256" key="1">
    <source>
        <dbReference type="SAM" id="MobiDB-lite"/>
    </source>
</evidence>
<name>A0ABY0FU63_9PLEO</name>
<sequence>MSSNAPYVIAKLLEGASLGYSFHLIPDIYILERDVKRISMAHSPNLPQAQYDPPQTNPSANFNNNTMPTTVDIQKYIAYARFYRRGCHTQIVLQTTAFILKYWGHDTFTTLNKISAACIWGAYAIVLYALWKNDKKLRGMLENGGEKDVETGRLAWEENEGRGKGIENEKVGFRDEKVELLEGEEEREKQKRCTSGPRSEADRPLPQVHGMLALLRDDLASQIVTKHEHNLQTVYADFTRKWIESMDDLNLRGHCGGYGSHYRHEEALDCSWAVNLSKEIKLQTSNYHCRYRANGDMKACYYFQDTDLIVRGVIVDKVDGFSGRRHWDDDSDADYEEAIWRTLVGDRNYEGDRAPGKYACVLDIAILDKSCLSSDLTGNGNIDEVQYNLHLWWIRNAKMKIKCKPLASYLKSLGILQKDPKTYNEAAGWVDRFLWSRRLVSPALGYVGITPHFIQNGDTIAVIGGCAVPLVLRPRWQQKPGRLRYEILGECFVYGIMDGEIEQSVREGRHALIDIMIS</sequence>
<dbReference type="PANTHER" id="PTHR24148">
    <property type="entry name" value="ANKYRIN REPEAT DOMAIN-CONTAINING PROTEIN 39 HOMOLOG-RELATED"/>
    <property type="match status" value="1"/>
</dbReference>
<dbReference type="InterPro" id="IPR052895">
    <property type="entry name" value="HetReg/Transcr_Mod"/>
</dbReference>
<dbReference type="Pfam" id="PF26639">
    <property type="entry name" value="Het-6_barrel"/>
    <property type="match status" value="1"/>
</dbReference>
<protein>
    <recommendedName>
        <fullName evidence="4">Heterokaryon incompatibility domain-containing protein</fullName>
    </recommendedName>
</protein>
<keyword evidence="3" id="KW-1185">Reference proteome</keyword>
<evidence type="ECO:0008006" key="4">
    <source>
        <dbReference type="Google" id="ProtNLM"/>
    </source>
</evidence>
<dbReference type="PANTHER" id="PTHR24148:SF64">
    <property type="entry name" value="HETEROKARYON INCOMPATIBILITY DOMAIN-CONTAINING PROTEIN"/>
    <property type="match status" value="1"/>
</dbReference>
<organism evidence="2 3">
    <name type="scientific">Alternaria tenuissima</name>
    <dbReference type="NCBI Taxonomy" id="119927"/>
    <lineage>
        <taxon>Eukaryota</taxon>
        <taxon>Fungi</taxon>
        <taxon>Dikarya</taxon>
        <taxon>Ascomycota</taxon>
        <taxon>Pezizomycotina</taxon>
        <taxon>Dothideomycetes</taxon>
        <taxon>Pleosporomycetidae</taxon>
        <taxon>Pleosporales</taxon>
        <taxon>Pleosporineae</taxon>
        <taxon>Pleosporaceae</taxon>
        <taxon>Alternaria</taxon>
        <taxon>Alternaria sect. Alternaria</taxon>
        <taxon>Alternaria alternata complex</taxon>
    </lineage>
</organism>
<proteinExistence type="predicted"/>
<feature type="region of interest" description="Disordered" evidence="1">
    <location>
        <begin position="183"/>
        <end position="204"/>
    </location>
</feature>
<evidence type="ECO:0000313" key="3">
    <source>
        <dbReference type="Proteomes" id="UP000293195"/>
    </source>
</evidence>
<reference evidence="3" key="1">
    <citation type="journal article" date="2019" name="bioRxiv">
        <title>Genomics, evolutionary history and diagnostics of the Alternaria alternata species group including apple and Asian pear pathotypes.</title>
        <authorList>
            <person name="Armitage A.D."/>
            <person name="Cockerton H.M."/>
            <person name="Sreenivasaprasad S."/>
            <person name="Woodhall J.W."/>
            <person name="Lane C.R."/>
            <person name="Harrison R.J."/>
            <person name="Clarkson J.P."/>
        </authorList>
    </citation>
    <scope>NUCLEOTIDE SEQUENCE [LARGE SCALE GENOMIC DNA]</scope>
    <source>
        <strain evidence="3">FERA 635</strain>
    </source>
</reference>
<gene>
    <name evidence="2" type="ORF">AA0119_g11433</name>
</gene>
<accession>A0ABY0FU63</accession>
<dbReference type="EMBL" id="PDXF01000086">
    <property type="protein sequence ID" value="RYN89367.1"/>
    <property type="molecule type" value="Genomic_DNA"/>
</dbReference>
<comment type="caution">
    <text evidence="2">The sequence shown here is derived from an EMBL/GenBank/DDBJ whole genome shotgun (WGS) entry which is preliminary data.</text>
</comment>
<evidence type="ECO:0000313" key="2">
    <source>
        <dbReference type="EMBL" id="RYN89367.1"/>
    </source>
</evidence>
<dbReference type="Proteomes" id="UP000293195">
    <property type="component" value="Unassembled WGS sequence"/>
</dbReference>